<dbReference type="EMBL" id="JAJEWP010000005">
    <property type="protein sequence ID" value="MCC2617538.1"/>
    <property type="molecule type" value="Genomic_DNA"/>
</dbReference>
<dbReference type="RefSeq" id="WP_229161784.1">
    <property type="nucleotide sequence ID" value="NZ_JAJEWP010000005.1"/>
</dbReference>
<dbReference type="PANTHER" id="PTHR38043:SF1">
    <property type="entry name" value="PROTEIN HEMX"/>
    <property type="match status" value="1"/>
</dbReference>
<evidence type="ECO:0000256" key="1">
    <source>
        <dbReference type="SAM" id="Phobius"/>
    </source>
</evidence>
<dbReference type="Proteomes" id="UP001520878">
    <property type="component" value="Unassembled WGS sequence"/>
</dbReference>
<keyword evidence="1" id="KW-0472">Membrane</keyword>
<keyword evidence="2" id="KW-0489">Methyltransferase</keyword>
<comment type="caution">
    <text evidence="2">The sequence shown here is derived from an EMBL/GenBank/DDBJ whole genome shotgun (WGS) entry which is preliminary data.</text>
</comment>
<evidence type="ECO:0000313" key="3">
    <source>
        <dbReference type="Proteomes" id="UP001520878"/>
    </source>
</evidence>
<dbReference type="GO" id="GO:0032259">
    <property type="term" value="P:methylation"/>
    <property type="evidence" value="ECO:0007669"/>
    <property type="project" value="UniProtKB-KW"/>
</dbReference>
<dbReference type="EC" id="2.1.1.107" evidence="2"/>
<evidence type="ECO:0000313" key="2">
    <source>
        <dbReference type="EMBL" id="MCC2617538.1"/>
    </source>
</evidence>
<name>A0ABS8GAW1_9ALTE</name>
<accession>A0ABS8GAW1</accession>
<sequence>MVDETTKPAIDAPVDVVNEPLSEPAQADIPPSGQRSRALLWLVVVVSLLIALGTAGGGWWLWQQTQLQQQHQQQAWQALQSAVEAARTEESRQLADALATQASLRGQLNDLHTQIQAIEAQAKSNQQSLAEVSGRRPSDWLLAEADYLVRMAGRKMWLEHDISTAILMLQSADARLADLADPSLLPIRQRLADDIQTLKNINPVSLTSVALALSALQPQVAHLEIAMPEIPEIASMDSTASDDVSDWQANLGKLWSFFKNELVNYQPRTLPMRPLLNQQQQWLVQEQLTLALAQAKSAALAEQSTLYQQALQRALAVLVEHYDIQSTQVSQFMSAVQQLAETDIERTYPEQLSAAQPLKDVLSHRLQQAYNNAEVAPL</sequence>
<keyword evidence="1" id="KW-1133">Transmembrane helix</keyword>
<keyword evidence="2" id="KW-0808">Transferase</keyword>
<keyword evidence="3" id="KW-1185">Reference proteome</keyword>
<reference evidence="2 3" key="1">
    <citation type="submission" date="2021-10" db="EMBL/GenBank/DDBJ databases">
        <title>Draft genome of Aestuariibacter halophilus JC2043.</title>
        <authorList>
            <person name="Emsley S.A."/>
            <person name="Pfannmuller K.M."/>
            <person name="Ushijima B."/>
            <person name="Saw J.H."/>
            <person name="Videau P."/>
        </authorList>
    </citation>
    <scope>NUCLEOTIDE SEQUENCE [LARGE SCALE GENOMIC DNA]</scope>
    <source>
        <strain evidence="2 3">JC2043</strain>
    </source>
</reference>
<dbReference type="InterPro" id="IPR007470">
    <property type="entry name" value="HemX"/>
</dbReference>
<dbReference type="PANTHER" id="PTHR38043">
    <property type="entry name" value="PROTEIN HEMX"/>
    <property type="match status" value="1"/>
</dbReference>
<proteinExistence type="predicted"/>
<keyword evidence="1" id="KW-0812">Transmembrane</keyword>
<dbReference type="GO" id="GO:0004851">
    <property type="term" value="F:uroporphyrin-III C-methyltransferase activity"/>
    <property type="evidence" value="ECO:0007669"/>
    <property type="project" value="UniProtKB-EC"/>
</dbReference>
<dbReference type="Pfam" id="PF04375">
    <property type="entry name" value="HemX"/>
    <property type="match status" value="1"/>
</dbReference>
<feature type="transmembrane region" description="Helical" evidence="1">
    <location>
        <begin position="39"/>
        <end position="62"/>
    </location>
</feature>
<organism evidence="2 3">
    <name type="scientific">Fluctibacter halophilus</name>
    <dbReference type="NCBI Taxonomy" id="226011"/>
    <lineage>
        <taxon>Bacteria</taxon>
        <taxon>Pseudomonadati</taxon>
        <taxon>Pseudomonadota</taxon>
        <taxon>Gammaproteobacteria</taxon>
        <taxon>Alteromonadales</taxon>
        <taxon>Alteromonadaceae</taxon>
        <taxon>Fluctibacter</taxon>
    </lineage>
</organism>
<protein>
    <submittedName>
        <fullName evidence="2">Uroporphyrinogen-III C-methyltransferase</fullName>
        <ecNumber evidence="2">2.1.1.107</ecNumber>
    </submittedName>
</protein>
<gene>
    <name evidence="2" type="ORF">LJ739_14895</name>
</gene>